<evidence type="ECO:0000256" key="1">
    <source>
        <dbReference type="SAM" id="MobiDB-lite"/>
    </source>
</evidence>
<name>A0A6A5UQ67_9PLEO</name>
<dbReference type="AlphaFoldDB" id="A0A6A5UQ67"/>
<gene>
    <name evidence="2" type="ORF">BU23DRAFT_304583</name>
</gene>
<evidence type="ECO:0000313" key="2">
    <source>
        <dbReference type="EMBL" id="KAF1967015.1"/>
    </source>
</evidence>
<reference evidence="2" key="1">
    <citation type="journal article" date="2020" name="Stud. Mycol.">
        <title>101 Dothideomycetes genomes: a test case for predicting lifestyles and emergence of pathogens.</title>
        <authorList>
            <person name="Haridas S."/>
            <person name="Albert R."/>
            <person name="Binder M."/>
            <person name="Bloem J."/>
            <person name="Labutti K."/>
            <person name="Salamov A."/>
            <person name="Andreopoulos B."/>
            <person name="Baker S."/>
            <person name="Barry K."/>
            <person name="Bills G."/>
            <person name="Bluhm B."/>
            <person name="Cannon C."/>
            <person name="Castanera R."/>
            <person name="Culley D."/>
            <person name="Daum C."/>
            <person name="Ezra D."/>
            <person name="Gonzalez J."/>
            <person name="Henrissat B."/>
            <person name="Kuo A."/>
            <person name="Liang C."/>
            <person name="Lipzen A."/>
            <person name="Lutzoni F."/>
            <person name="Magnuson J."/>
            <person name="Mondo S."/>
            <person name="Nolan M."/>
            <person name="Ohm R."/>
            <person name="Pangilinan J."/>
            <person name="Park H.-J."/>
            <person name="Ramirez L."/>
            <person name="Alfaro M."/>
            <person name="Sun H."/>
            <person name="Tritt A."/>
            <person name="Yoshinaga Y."/>
            <person name="Zwiers L.-H."/>
            <person name="Turgeon B."/>
            <person name="Goodwin S."/>
            <person name="Spatafora J."/>
            <person name="Crous P."/>
            <person name="Grigoriev I."/>
        </authorList>
    </citation>
    <scope>NUCLEOTIDE SEQUENCE</scope>
    <source>
        <strain evidence="2">CBS 107.79</strain>
    </source>
</reference>
<dbReference type="InterPro" id="IPR046486">
    <property type="entry name" value="DUF6579"/>
</dbReference>
<sequence length="337" mass="38218">MIWKTFFSSATGLARDALGVYNEWTIGKGLRQNMGTVNVLLPQLVETLGAQRTNALVVSCALPAGVAMLGVIALQGSAALKKLDRIHDTLDAQTALQSAEKFSQMVWKYLLQRIDETKHKAHGASHWFFIYHPDTNWHPDFHAIIDARAYPKRLVGISHNLLDLCYFMMRIRTGLREMGTKERIVFHLLIPAYRYMYIEEKLAFNPGLYPLVLEGHVYNSAPFVSLHVINKRQRNAFMMNNINNLPDPAPNMLMPWNWFGPEIQTLDLGMEYSTDDDDDDDASYDSDSSGQSSSRFQQRQGRPNASSSTGNRGGTTQRTRQQQIRRVNGSLSQVRPR</sequence>
<evidence type="ECO:0000313" key="3">
    <source>
        <dbReference type="Proteomes" id="UP000800036"/>
    </source>
</evidence>
<feature type="compositionally biased region" description="Polar residues" evidence="1">
    <location>
        <begin position="295"/>
        <end position="308"/>
    </location>
</feature>
<proteinExistence type="predicted"/>
<organism evidence="2 3">
    <name type="scientific">Bimuria novae-zelandiae CBS 107.79</name>
    <dbReference type="NCBI Taxonomy" id="1447943"/>
    <lineage>
        <taxon>Eukaryota</taxon>
        <taxon>Fungi</taxon>
        <taxon>Dikarya</taxon>
        <taxon>Ascomycota</taxon>
        <taxon>Pezizomycotina</taxon>
        <taxon>Dothideomycetes</taxon>
        <taxon>Pleosporomycetidae</taxon>
        <taxon>Pleosporales</taxon>
        <taxon>Massarineae</taxon>
        <taxon>Didymosphaeriaceae</taxon>
        <taxon>Bimuria</taxon>
    </lineage>
</organism>
<accession>A0A6A5UQ67</accession>
<feature type="compositionally biased region" description="Acidic residues" evidence="1">
    <location>
        <begin position="273"/>
        <end position="284"/>
    </location>
</feature>
<dbReference type="EMBL" id="ML976738">
    <property type="protein sequence ID" value="KAF1967015.1"/>
    <property type="molecule type" value="Genomic_DNA"/>
</dbReference>
<dbReference type="OrthoDB" id="3731404at2759"/>
<protein>
    <submittedName>
        <fullName evidence="2">Uncharacterized protein</fullName>
    </submittedName>
</protein>
<feature type="compositionally biased region" description="Low complexity" evidence="1">
    <location>
        <begin position="285"/>
        <end position="294"/>
    </location>
</feature>
<feature type="compositionally biased region" description="Low complexity" evidence="1">
    <location>
        <begin position="314"/>
        <end position="326"/>
    </location>
</feature>
<keyword evidence="3" id="KW-1185">Reference proteome</keyword>
<feature type="region of interest" description="Disordered" evidence="1">
    <location>
        <begin position="271"/>
        <end position="337"/>
    </location>
</feature>
<dbReference type="Pfam" id="PF20219">
    <property type="entry name" value="DUF6579"/>
    <property type="match status" value="1"/>
</dbReference>
<dbReference type="Proteomes" id="UP000800036">
    <property type="component" value="Unassembled WGS sequence"/>
</dbReference>